<dbReference type="AlphaFoldDB" id="A0A0L9UEC6"/>
<reference evidence="3" key="1">
    <citation type="journal article" date="2015" name="Proc. Natl. Acad. Sci. U.S.A.">
        <title>Genome sequencing of adzuki bean (Vigna angularis) provides insight into high starch and low fat accumulation and domestication.</title>
        <authorList>
            <person name="Yang K."/>
            <person name="Tian Z."/>
            <person name="Chen C."/>
            <person name="Luo L."/>
            <person name="Zhao B."/>
            <person name="Wang Z."/>
            <person name="Yu L."/>
            <person name="Li Y."/>
            <person name="Sun Y."/>
            <person name="Li W."/>
            <person name="Chen Y."/>
            <person name="Li Y."/>
            <person name="Zhang Y."/>
            <person name="Ai D."/>
            <person name="Zhao J."/>
            <person name="Shang C."/>
            <person name="Ma Y."/>
            <person name="Wu B."/>
            <person name="Wang M."/>
            <person name="Gao L."/>
            <person name="Sun D."/>
            <person name="Zhang P."/>
            <person name="Guo F."/>
            <person name="Wang W."/>
            <person name="Li Y."/>
            <person name="Wang J."/>
            <person name="Varshney R.K."/>
            <person name="Wang J."/>
            <person name="Ling H.Q."/>
            <person name="Wan P."/>
        </authorList>
    </citation>
    <scope>NUCLEOTIDE SEQUENCE</scope>
    <source>
        <strain evidence="3">cv. Jingnong 6</strain>
    </source>
</reference>
<gene>
    <name evidence="2" type="ORF">LR48_Vigan04g148800</name>
</gene>
<accession>A0A0L9UEC6</accession>
<proteinExistence type="predicted"/>
<evidence type="ECO:0000313" key="2">
    <source>
        <dbReference type="EMBL" id="KOM41290.1"/>
    </source>
</evidence>
<dbReference type="Proteomes" id="UP000053144">
    <property type="component" value="Chromosome 4"/>
</dbReference>
<dbReference type="Gramene" id="KOM41290">
    <property type="protein sequence ID" value="KOM41290"/>
    <property type="gene ID" value="LR48_Vigan04g148800"/>
</dbReference>
<dbReference type="EMBL" id="CM003374">
    <property type="protein sequence ID" value="KOM41290.1"/>
    <property type="molecule type" value="Genomic_DNA"/>
</dbReference>
<sequence>MDTSHYHRDVTVGKWLVYMKLESGIFPSPSFRESSSSPNIQILPTPSSPNSFSQLPLSLVHTVPHPNHNWDFVLPQNLDNPVVDTSLTRFDKDISSIGSFSGGEGLPNVFTMVVQRSHYDAIESKQDKNEASVCAESHRFRGGRRVAPARRSCCREGKFRQGDPLSPTSFSPACTPPPLSPKRPTKQVRLNDALQKLETFRM</sequence>
<protein>
    <submittedName>
        <fullName evidence="2">Uncharacterized protein</fullName>
    </submittedName>
</protein>
<evidence type="ECO:0000313" key="3">
    <source>
        <dbReference type="Proteomes" id="UP000053144"/>
    </source>
</evidence>
<evidence type="ECO:0000256" key="1">
    <source>
        <dbReference type="SAM" id="MobiDB-lite"/>
    </source>
</evidence>
<name>A0A0L9UEC6_PHAAN</name>
<organism evidence="2 3">
    <name type="scientific">Phaseolus angularis</name>
    <name type="common">Azuki bean</name>
    <name type="synonym">Vigna angularis</name>
    <dbReference type="NCBI Taxonomy" id="3914"/>
    <lineage>
        <taxon>Eukaryota</taxon>
        <taxon>Viridiplantae</taxon>
        <taxon>Streptophyta</taxon>
        <taxon>Embryophyta</taxon>
        <taxon>Tracheophyta</taxon>
        <taxon>Spermatophyta</taxon>
        <taxon>Magnoliopsida</taxon>
        <taxon>eudicotyledons</taxon>
        <taxon>Gunneridae</taxon>
        <taxon>Pentapetalae</taxon>
        <taxon>rosids</taxon>
        <taxon>fabids</taxon>
        <taxon>Fabales</taxon>
        <taxon>Fabaceae</taxon>
        <taxon>Papilionoideae</taxon>
        <taxon>50 kb inversion clade</taxon>
        <taxon>NPAAA clade</taxon>
        <taxon>indigoferoid/millettioid clade</taxon>
        <taxon>Phaseoleae</taxon>
        <taxon>Vigna</taxon>
    </lineage>
</organism>
<feature type="region of interest" description="Disordered" evidence="1">
    <location>
        <begin position="157"/>
        <end position="185"/>
    </location>
</feature>